<feature type="compositionally biased region" description="Basic and acidic residues" evidence="1">
    <location>
        <begin position="500"/>
        <end position="509"/>
    </location>
</feature>
<feature type="region of interest" description="Disordered" evidence="1">
    <location>
        <begin position="1"/>
        <end position="300"/>
    </location>
</feature>
<feature type="compositionally biased region" description="Basic and acidic residues" evidence="1">
    <location>
        <begin position="88"/>
        <end position="106"/>
    </location>
</feature>
<evidence type="ECO:0008006" key="4">
    <source>
        <dbReference type="Google" id="ProtNLM"/>
    </source>
</evidence>
<dbReference type="PANTHER" id="PTHR32091:SF20">
    <property type="entry name" value="EUKARYOTIC TRANSLATION INITIATION FACTOR 4B1"/>
    <property type="match status" value="1"/>
</dbReference>
<keyword evidence="3" id="KW-1185">Reference proteome</keyword>
<feature type="compositionally biased region" description="Gly residues" evidence="1">
    <location>
        <begin position="114"/>
        <end position="129"/>
    </location>
</feature>
<feature type="compositionally biased region" description="Polar residues" evidence="1">
    <location>
        <begin position="69"/>
        <end position="86"/>
    </location>
</feature>
<reference evidence="2 3" key="1">
    <citation type="submission" date="2024-11" db="EMBL/GenBank/DDBJ databases">
        <title>A near-complete genome assembly of Cinchona calisaya.</title>
        <authorList>
            <person name="Lian D.C."/>
            <person name="Zhao X.W."/>
            <person name="Wei L."/>
        </authorList>
    </citation>
    <scope>NUCLEOTIDE SEQUENCE [LARGE SCALE GENOMIC DNA]</scope>
    <source>
        <tissue evidence="2">Nenye</tissue>
    </source>
</reference>
<proteinExistence type="predicted"/>
<gene>
    <name evidence="2" type="ORF">ACH5RR_035565</name>
</gene>
<evidence type="ECO:0000256" key="1">
    <source>
        <dbReference type="SAM" id="MobiDB-lite"/>
    </source>
</evidence>
<dbReference type="InterPro" id="IPR010433">
    <property type="entry name" value="EIF-4B_pln"/>
</dbReference>
<dbReference type="AlphaFoldDB" id="A0ABD2Y2Z6"/>
<accession>A0ABD2Y2Z6</accession>
<sequence>MSKSPWGNIGAWAAESEREEQEERELAAKAAAEAATGAGGGDSQSFPSLKDSVSSASKQTKKKTKMSLQEFTMQNSYGTGSASSRRGLTHEEMLRLPTGPKERSAGDEMQYGSGRLGGGFSDYGVRSGGGPPPGRMRDRDSDSEGSWGGGPRRSYGGFEDDRRRGPPQGRSPDFDQPSRADEVDNWATMKKSLPSFNSGPVGPGRPGRHAALGGGSGGFSRADEVDNWASAKKPIPRPDSRSSSFGSGFREYRPEPEKWTRDGNQERQRLVLEPPKGVEEGGEVVKVNKPNPFGAARPREEVLAEKGLDWKKLDLEIEAKKAVSRPASSQSSRPGSSQSAKSEGQALQGIGDGAVKPRPKVNPFGDAKPREVLLEEKGLDWRKIDLEFEHRRVERPLTEEEKNLKEEIEHLKKESLQNSGKDQSTLHDQILQKERDLELLIHELDDKVRFGQKPSERPGSGAGRFTRLPERPYSQPAAYEDSRSGEFIDRPRSRGTGDAWPRHMDDRRAFHGGRSTGFLGSRDMDRSSSRERW</sequence>
<name>A0ABD2Y2Z6_9GENT</name>
<feature type="compositionally biased region" description="Basic and acidic residues" evidence="1">
    <location>
        <begin position="480"/>
        <end position="492"/>
    </location>
</feature>
<feature type="region of interest" description="Disordered" evidence="1">
    <location>
        <begin position="450"/>
        <end position="533"/>
    </location>
</feature>
<feature type="compositionally biased region" description="Basic and acidic residues" evidence="1">
    <location>
        <begin position="172"/>
        <end position="182"/>
    </location>
</feature>
<organism evidence="2 3">
    <name type="scientific">Cinchona calisaya</name>
    <dbReference type="NCBI Taxonomy" id="153742"/>
    <lineage>
        <taxon>Eukaryota</taxon>
        <taxon>Viridiplantae</taxon>
        <taxon>Streptophyta</taxon>
        <taxon>Embryophyta</taxon>
        <taxon>Tracheophyta</taxon>
        <taxon>Spermatophyta</taxon>
        <taxon>Magnoliopsida</taxon>
        <taxon>eudicotyledons</taxon>
        <taxon>Gunneridae</taxon>
        <taxon>Pentapetalae</taxon>
        <taxon>asterids</taxon>
        <taxon>lamiids</taxon>
        <taxon>Gentianales</taxon>
        <taxon>Rubiaceae</taxon>
        <taxon>Cinchonoideae</taxon>
        <taxon>Cinchoneae</taxon>
        <taxon>Cinchona</taxon>
    </lineage>
</organism>
<feature type="compositionally biased region" description="Basic and acidic residues" evidence="1">
    <location>
        <begin position="250"/>
        <end position="270"/>
    </location>
</feature>
<feature type="compositionally biased region" description="Basic and acidic residues" evidence="1">
    <location>
        <begin position="522"/>
        <end position="533"/>
    </location>
</feature>
<dbReference type="Proteomes" id="UP001630127">
    <property type="component" value="Unassembled WGS sequence"/>
</dbReference>
<evidence type="ECO:0000313" key="3">
    <source>
        <dbReference type="Proteomes" id="UP001630127"/>
    </source>
</evidence>
<protein>
    <recommendedName>
        <fullName evidence="4">Eukaryotic translation initiation factor 4B2</fullName>
    </recommendedName>
</protein>
<feature type="compositionally biased region" description="Low complexity" evidence="1">
    <location>
        <begin position="324"/>
        <end position="342"/>
    </location>
</feature>
<dbReference type="Pfam" id="PF06273">
    <property type="entry name" value="eIF-4B"/>
    <property type="match status" value="1"/>
</dbReference>
<feature type="region of interest" description="Disordered" evidence="1">
    <location>
        <begin position="321"/>
        <end position="369"/>
    </location>
</feature>
<dbReference type="EMBL" id="JBJUIK010000015">
    <property type="protein sequence ID" value="KAL3501116.1"/>
    <property type="molecule type" value="Genomic_DNA"/>
</dbReference>
<evidence type="ECO:0000313" key="2">
    <source>
        <dbReference type="EMBL" id="KAL3501116.1"/>
    </source>
</evidence>
<dbReference type="PANTHER" id="PTHR32091">
    <property type="entry name" value="EUKARYOTIC TRANSLATION INITIATION FACTOR 4B"/>
    <property type="match status" value="1"/>
</dbReference>
<comment type="caution">
    <text evidence="2">The sequence shown here is derived from an EMBL/GenBank/DDBJ whole genome shotgun (WGS) entry which is preliminary data.</text>
</comment>